<dbReference type="Proteomes" id="UP000887567">
    <property type="component" value="Unplaced"/>
</dbReference>
<keyword evidence="5 6" id="KW-0472">Membrane</keyword>
<feature type="domain" description="TMC" evidence="7">
    <location>
        <begin position="538"/>
        <end position="645"/>
    </location>
</feature>
<protein>
    <recommendedName>
        <fullName evidence="7">TMC domain-containing protein</fullName>
    </recommendedName>
</protein>
<dbReference type="OrthoDB" id="1936208at2759"/>
<dbReference type="GeneID" id="110250429"/>
<evidence type="ECO:0000256" key="6">
    <source>
        <dbReference type="SAM" id="Phobius"/>
    </source>
</evidence>
<feature type="transmembrane region" description="Helical" evidence="6">
    <location>
        <begin position="597"/>
        <end position="627"/>
    </location>
</feature>
<feature type="transmembrane region" description="Helical" evidence="6">
    <location>
        <begin position="218"/>
        <end position="242"/>
    </location>
</feature>
<dbReference type="InterPro" id="IPR012496">
    <property type="entry name" value="TMC_dom"/>
</dbReference>
<dbReference type="AlphaFoldDB" id="A0A913XZF8"/>
<comment type="similarity">
    <text evidence="2">Belongs to the TMC family.</text>
</comment>
<dbReference type="PANTHER" id="PTHR23302:SF24">
    <property type="entry name" value="TMC DOMAIN-CONTAINING PROTEIN"/>
    <property type="match status" value="1"/>
</dbReference>
<evidence type="ECO:0000256" key="5">
    <source>
        <dbReference type="ARBA" id="ARBA00023136"/>
    </source>
</evidence>
<sequence length="783" mass="89460">MTSSPQKQLESATESVQVNLSSSLVAMDVVHIEMAQLDTIEEDDLPPELPPKASSLMKELPSRMARRATLANTRRTSAAVPSHSGALHRRVAFKLKSRAIRRIEQIDNVDGGFDVHHPDYDEEDDQTFRPYLYESIDFKAVPLPMSKRRMFRDSLKLKGIADISRFKKALNLMHTTGKRCHSGLKDMLKNWELWRSDLKEVEGQFGSGVVSYFSFLRWLVFLNLLIFLLEYGFVVLPTVIICNGQLSANNVSGCGYVLSPIDVNANVTNDNTNILYDVLNFFTGEGWMRDTLMFYGNYPPKKLVSVEGVRYNLPLAYLLSGGAYFIFSFFFMISNLMSNLKESYIESDGIFSSSANKVFAAWDYCISDDNSAEHKHDVFVQEVNSDIAEQERQIRIKNRTYKEKIILYTIRTVINLFIVPTVWTSTFVLIFQAILSENNSKSTTKSASKVQQLINRYGYDLLIALAITVPNLILPLFFEFLSIFEDWGRDIELALNLWRRVFVKLPPLALLMFMQFKKFKDEIDDFVEDGSQSACSTCWENDVSAQMYMLIWVDFIVVVVTTLGLESLRKFLFQRCRCFRKIGMQQFDIPRNVLDLVYGQCLILIGTFFSPLVPTLAVIKLVILFYVKKVSLMHNNTLPDRPYQSAKSNFTFTLLLLLSFFMCIAIVGWGITRLPPSTCGPFSNNPCNVEGTIFGELSDEVNTWPRVIHDAVSMMGTAAILIPVLILFVVCLYYYRSVARAHRVVIRMLKEHLTFEAKLQRSLLKKLESQATYEKHDCADHGK</sequence>
<organism evidence="8 9">
    <name type="scientific">Exaiptasia diaphana</name>
    <name type="common">Tropical sea anemone</name>
    <name type="synonym">Aiptasia pulchella</name>
    <dbReference type="NCBI Taxonomy" id="2652724"/>
    <lineage>
        <taxon>Eukaryota</taxon>
        <taxon>Metazoa</taxon>
        <taxon>Cnidaria</taxon>
        <taxon>Anthozoa</taxon>
        <taxon>Hexacorallia</taxon>
        <taxon>Actiniaria</taxon>
        <taxon>Aiptasiidae</taxon>
        <taxon>Exaiptasia</taxon>
    </lineage>
</organism>
<evidence type="ECO:0000313" key="8">
    <source>
        <dbReference type="EnsemblMetazoa" id="XP_020912687.2"/>
    </source>
</evidence>
<evidence type="ECO:0000313" key="9">
    <source>
        <dbReference type="Proteomes" id="UP000887567"/>
    </source>
</evidence>
<feature type="transmembrane region" description="Helical" evidence="6">
    <location>
        <begin position="648"/>
        <end position="671"/>
    </location>
</feature>
<dbReference type="Pfam" id="PF07810">
    <property type="entry name" value="TMC"/>
    <property type="match status" value="1"/>
</dbReference>
<dbReference type="InterPro" id="IPR038900">
    <property type="entry name" value="TMC"/>
</dbReference>
<reference evidence="8" key="1">
    <citation type="submission" date="2022-11" db="UniProtKB">
        <authorList>
            <consortium name="EnsemblMetazoa"/>
        </authorList>
    </citation>
    <scope>IDENTIFICATION</scope>
</reference>
<proteinExistence type="inferred from homology"/>
<dbReference type="GO" id="GO:0008381">
    <property type="term" value="F:mechanosensitive monoatomic ion channel activity"/>
    <property type="evidence" value="ECO:0007669"/>
    <property type="project" value="TreeGrafter"/>
</dbReference>
<feature type="transmembrane region" description="Helical" evidence="6">
    <location>
        <begin position="711"/>
        <end position="735"/>
    </location>
</feature>
<evidence type="ECO:0000256" key="1">
    <source>
        <dbReference type="ARBA" id="ARBA00004141"/>
    </source>
</evidence>
<name>A0A913XZF8_EXADI</name>
<evidence type="ECO:0000256" key="3">
    <source>
        <dbReference type="ARBA" id="ARBA00022692"/>
    </source>
</evidence>
<evidence type="ECO:0000256" key="4">
    <source>
        <dbReference type="ARBA" id="ARBA00022989"/>
    </source>
</evidence>
<feature type="transmembrane region" description="Helical" evidence="6">
    <location>
        <begin position="311"/>
        <end position="333"/>
    </location>
</feature>
<comment type="subcellular location">
    <subcellularLocation>
        <location evidence="1">Membrane</location>
        <topology evidence="1">Multi-pass membrane protein</topology>
    </subcellularLocation>
</comment>
<dbReference type="EnsemblMetazoa" id="XM_021057028.2">
    <property type="protein sequence ID" value="XP_020912687.2"/>
    <property type="gene ID" value="LOC110250429"/>
</dbReference>
<evidence type="ECO:0000256" key="2">
    <source>
        <dbReference type="ARBA" id="ARBA00006510"/>
    </source>
</evidence>
<dbReference type="RefSeq" id="XP_020912687.2">
    <property type="nucleotide sequence ID" value="XM_021057028.2"/>
</dbReference>
<keyword evidence="3 6" id="KW-0812">Transmembrane</keyword>
<keyword evidence="9" id="KW-1185">Reference proteome</keyword>
<dbReference type="GO" id="GO:0005886">
    <property type="term" value="C:plasma membrane"/>
    <property type="evidence" value="ECO:0007669"/>
    <property type="project" value="InterPro"/>
</dbReference>
<keyword evidence="4 6" id="KW-1133">Transmembrane helix</keyword>
<dbReference type="PANTHER" id="PTHR23302">
    <property type="entry name" value="TRANSMEMBRANE CHANNEL-RELATED"/>
    <property type="match status" value="1"/>
</dbReference>
<dbReference type="OMA" id="YIAVFYL"/>
<feature type="transmembrane region" description="Helical" evidence="6">
    <location>
        <begin position="457"/>
        <end position="477"/>
    </location>
</feature>
<evidence type="ECO:0000259" key="7">
    <source>
        <dbReference type="Pfam" id="PF07810"/>
    </source>
</evidence>
<dbReference type="KEGG" id="epa:110250429"/>
<feature type="transmembrane region" description="Helical" evidence="6">
    <location>
        <begin position="413"/>
        <end position="436"/>
    </location>
</feature>
<feature type="transmembrane region" description="Helical" evidence="6">
    <location>
        <begin position="547"/>
        <end position="565"/>
    </location>
</feature>
<accession>A0A913XZF8</accession>